<evidence type="ECO:0008006" key="4">
    <source>
        <dbReference type="Google" id="ProtNLM"/>
    </source>
</evidence>
<gene>
    <name evidence="2" type="ORF">M231_01905</name>
</gene>
<dbReference type="VEuPathDB" id="FungiDB:TREMEDRAFT_29061"/>
<feature type="compositionally biased region" description="Basic and acidic residues" evidence="1">
    <location>
        <begin position="138"/>
        <end position="158"/>
    </location>
</feature>
<dbReference type="OrthoDB" id="9999611at2759"/>
<sequence>MSTEEDQHPRQPSQLSGQMKIVQGQIYNVTSSVLPQTYSEQWKESGDRLIQEGETEVQKAKVDMKVESTIDSVGGKIKSMTGYLTNDQNKQIQGNVEAEKAQWKYKQASSDSPLSIPIPSEEGLKGKLESVQGIILGDQEKQKEGNIRAEKSAWKDGV</sequence>
<reference evidence="2 3" key="1">
    <citation type="submission" date="2016-06" db="EMBL/GenBank/DDBJ databases">
        <title>Evolution of pathogenesis and genome organization in the Tremellales.</title>
        <authorList>
            <person name="Cuomo C."/>
            <person name="Litvintseva A."/>
            <person name="Heitman J."/>
            <person name="Chen Y."/>
            <person name="Sun S."/>
            <person name="Springer D."/>
            <person name="Dromer F."/>
            <person name="Young S."/>
            <person name="Zeng Q."/>
            <person name="Chapman S."/>
            <person name="Gujja S."/>
            <person name="Saif S."/>
            <person name="Birren B."/>
        </authorList>
    </citation>
    <scope>NUCLEOTIDE SEQUENCE [LARGE SCALE GENOMIC DNA]</scope>
    <source>
        <strain evidence="2 3">ATCC 28783</strain>
    </source>
</reference>
<dbReference type="Proteomes" id="UP000289152">
    <property type="component" value="Unassembled WGS sequence"/>
</dbReference>
<dbReference type="AlphaFoldDB" id="A0A4Q1BSB6"/>
<dbReference type="STRING" id="5217.A0A4Q1BSB6"/>
<dbReference type="InParanoid" id="A0A4Q1BSB6"/>
<comment type="caution">
    <text evidence="2">The sequence shown here is derived from an EMBL/GenBank/DDBJ whole genome shotgun (WGS) entry which is preliminary data.</text>
</comment>
<dbReference type="PANTHER" id="PTHR40460:SF1">
    <property type="entry name" value="CSBD-LIKE DOMAIN-CONTAINING PROTEIN"/>
    <property type="match status" value="1"/>
</dbReference>
<dbReference type="VEuPathDB" id="FungiDB:TREMEDRAFT_61359"/>
<protein>
    <recommendedName>
        <fullName evidence="4">CsbD-like domain-containing protein</fullName>
    </recommendedName>
</protein>
<dbReference type="PANTHER" id="PTHR40460">
    <property type="entry name" value="CHROMOSOME 1, WHOLE GENOME SHOTGUN SEQUENCE"/>
    <property type="match status" value="1"/>
</dbReference>
<dbReference type="EMBL" id="SDIL01000014">
    <property type="protein sequence ID" value="RXK40846.1"/>
    <property type="molecule type" value="Genomic_DNA"/>
</dbReference>
<proteinExistence type="predicted"/>
<feature type="region of interest" description="Disordered" evidence="1">
    <location>
        <begin position="137"/>
        <end position="158"/>
    </location>
</feature>
<organism evidence="2 3">
    <name type="scientific">Tremella mesenterica</name>
    <name type="common">Jelly fungus</name>
    <dbReference type="NCBI Taxonomy" id="5217"/>
    <lineage>
        <taxon>Eukaryota</taxon>
        <taxon>Fungi</taxon>
        <taxon>Dikarya</taxon>
        <taxon>Basidiomycota</taxon>
        <taxon>Agaricomycotina</taxon>
        <taxon>Tremellomycetes</taxon>
        <taxon>Tremellales</taxon>
        <taxon>Tremellaceae</taxon>
        <taxon>Tremella</taxon>
    </lineage>
</organism>
<evidence type="ECO:0000313" key="3">
    <source>
        <dbReference type="Proteomes" id="UP000289152"/>
    </source>
</evidence>
<name>A0A4Q1BSB6_TREME</name>
<keyword evidence="3" id="KW-1185">Reference proteome</keyword>
<accession>A0A4Q1BSB6</accession>
<evidence type="ECO:0000313" key="2">
    <source>
        <dbReference type="EMBL" id="RXK40846.1"/>
    </source>
</evidence>
<evidence type="ECO:0000256" key="1">
    <source>
        <dbReference type="SAM" id="MobiDB-lite"/>
    </source>
</evidence>